<accession>A0A1F5T9D1</accession>
<evidence type="ECO:0000313" key="1">
    <source>
        <dbReference type="EMBL" id="OGF35051.1"/>
    </source>
</evidence>
<dbReference type="AlphaFoldDB" id="A0A1F5T9D1"/>
<evidence type="ECO:0000313" key="2">
    <source>
        <dbReference type="Proteomes" id="UP000178656"/>
    </source>
</evidence>
<name>A0A1F5T9D1_9BACT</name>
<proteinExistence type="predicted"/>
<reference evidence="1 2" key="1">
    <citation type="journal article" date="2016" name="Nat. Commun.">
        <title>Thousands of microbial genomes shed light on interconnected biogeochemical processes in an aquifer system.</title>
        <authorList>
            <person name="Anantharaman K."/>
            <person name="Brown C.T."/>
            <person name="Hug L.A."/>
            <person name="Sharon I."/>
            <person name="Castelle C.J."/>
            <person name="Probst A.J."/>
            <person name="Thomas B.C."/>
            <person name="Singh A."/>
            <person name="Wilkins M.J."/>
            <person name="Karaoz U."/>
            <person name="Brodie E.L."/>
            <person name="Williams K.H."/>
            <person name="Hubbard S.S."/>
            <person name="Banfield J.F."/>
        </authorList>
    </citation>
    <scope>NUCLEOTIDE SEQUENCE [LARGE SCALE GENOMIC DNA]</scope>
</reference>
<dbReference type="EMBL" id="MFGM01000060">
    <property type="protein sequence ID" value="OGF35051.1"/>
    <property type="molecule type" value="Genomic_DNA"/>
</dbReference>
<organism evidence="1 2">
    <name type="scientific">Candidatus Falkowbacteria bacterium RIFOXYC2_FULL_48_21</name>
    <dbReference type="NCBI Taxonomy" id="1798005"/>
    <lineage>
        <taxon>Bacteria</taxon>
        <taxon>Candidatus Falkowiibacteriota</taxon>
    </lineage>
</organism>
<dbReference type="Proteomes" id="UP000178656">
    <property type="component" value="Unassembled WGS sequence"/>
</dbReference>
<sequence>MGHERSLFFRIKWWKIGLVLAVPLYFVGVHRNAEITAAKLEPVAECFRGVSAECVAVTEETDGKRQIVLDCDGAYDGLIEARDDITHSRGCWNAAGWKVIKQGRDTVTSTTIDVWCAAPWVF</sequence>
<gene>
    <name evidence="1" type="ORF">A2482_01115</name>
</gene>
<protein>
    <submittedName>
        <fullName evidence="1">Uncharacterized protein</fullName>
    </submittedName>
</protein>
<comment type="caution">
    <text evidence="1">The sequence shown here is derived from an EMBL/GenBank/DDBJ whole genome shotgun (WGS) entry which is preliminary data.</text>
</comment>